<dbReference type="Gene3D" id="2.170.130.10">
    <property type="entry name" value="TonB-dependent receptor, plug domain"/>
    <property type="match status" value="1"/>
</dbReference>
<evidence type="ECO:0000256" key="1">
    <source>
        <dbReference type="ARBA" id="ARBA00004571"/>
    </source>
</evidence>
<dbReference type="Pfam" id="PF00593">
    <property type="entry name" value="TonB_dep_Rec_b-barrel"/>
    <property type="match status" value="1"/>
</dbReference>
<comment type="caution">
    <text evidence="14">The sequence shown here is derived from an EMBL/GenBank/DDBJ whole genome shotgun (WGS) entry which is preliminary data.</text>
</comment>
<evidence type="ECO:0000256" key="11">
    <source>
        <dbReference type="RuleBase" id="RU003357"/>
    </source>
</evidence>
<dbReference type="SUPFAM" id="SSF56935">
    <property type="entry name" value="Porins"/>
    <property type="match status" value="1"/>
</dbReference>
<comment type="subcellular location">
    <subcellularLocation>
        <location evidence="1 10">Cell outer membrane</location>
        <topology evidence="1 10">Multi-pass membrane protein</topology>
    </subcellularLocation>
</comment>
<protein>
    <submittedName>
        <fullName evidence="14">TonB-dependent receptor</fullName>
    </submittedName>
</protein>
<evidence type="ECO:0000313" key="14">
    <source>
        <dbReference type="EMBL" id="RPE00023.1"/>
    </source>
</evidence>
<proteinExistence type="inferred from homology"/>
<evidence type="ECO:0000256" key="9">
    <source>
        <dbReference type="ARBA" id="ARBA00023237"/>
    </source>
</evidence>
<keyword evidence="5" id="KW-0732">Signal</keyword>
<keyword evidence="6 11" id="KW-0798">TonB box</keyword>
<dbReference type="GO" id="GO:0015344">
    <property type="term" value="F:siderophore uptake transmembrane transporter activity"/>
    <property type="evidence" value="ECO:0007669"/>
    <property type="project" value="TreeGrafter"/>
</dbReference>
<dbReference type="InterPro" id="IPR037066">
    <property type="entry name" value="Plug_dom_sf"/>
</dbReference>
<dbReference type="Pfam" id="PF07715">
    <property type="entry name" value="Plug"/>
    <property type="match status" value="1"/>
</dbReference>
<dbReference type="AlphaFoldDB" id="A0A3N4NUH7"/>
<dbReference type="InterPro" id="IPR039426">
    <property type="entry name" value="TonB-dep_rcpt-like"/>
</dbReference>
<reference evidence="14 15" key="1">
    <citation type="submission" date="2018-11" db="EMBL/GenBank/DDBJ databases">
        <title>Aureibaculum marinum gen. nov., sp. nov., a member of the family Flavobacteriaceae isolated from the Bohai Sea.</title>
        <authorList>
            <person name="Ji X."/>
        </authorList>
    </citation>
    <scope>NUCLEOTIDE SEQUENCE [LARGE SCALE GENOMIC DNA]</scope>
    <source>
        <strain evidence="14 15">BH-SD17</strain>
    </source>
</reference>
<keyword evidence="8 14" id="KW-0675">Receptor</keyword>
<organism evidence="14 15">
    <name type="scientific">Aureibaculum marinum</name>
    <dbReference type="NCBI Taxonomy" id="2487930"/>
    <lineage>
        <taxon>Bacteria</taxon>
        <taxon>Pseudomonadati</taxon>
        <taxon>Bacteroidota</taxon>
        <taxon>Flavobacteriia</taxon>
        <taxon>Flavobacteriales</taxon>
        <taxon>Flavobacteriaceae</taxon>
        <taxon>Aureibaculum</taxon>
    </lineage>
</organism>
<dbReference type="PANTHER" id="PTHR30069">
    <property type="entry name" value="TONB-DEPENDENT OUTER MEMBRANE RECEPTOR"/>
    <property type="match status" value="1"/>
</dbReference>
<dbReference type="Proteomes" id="UP000270856">
    <property type="component" value="Unassembled WGS sequence"/>
</dbReference>
<dbReference type="Gene3D" id="2.40.170.20">
    <property type="entry name" value="TonB-dependent receptor, beta-barrel domain"/>
    <property type="match status" value="1"/>
</dbReference>
<keyword evidence="2 10" id="KW-0813">Transport</keyword>
<dbReference type="EMBL" id="RPFJ01000002">
    <property type="protein sequence ID" value="RPE00023.1"/>
    <property type="molecule type" value="Genomic_DNA"/>
</dbReference>
<evidence type="ECO:0000259" key="12">
    <source>
        <dbReference type="Pfam" id="PF00593"/>
    </source>
</evidence>
<evidence type="ECO:0000256" key="4">
    <source>
        <dbReference type="ARBA" id="ARBA00022692"/>
    </source>
</evidence>
<evidence type="ECO:0000256" key="2">
    <source>
        <dbReference type="ARBA" id="ARBA00022448"/>
    </source>
</evidence>
<evidence type="ECO:0000256" key="6">
    <source>
        <dbReference type="ARBA" id="ARBA00023077"/>
    </source>
</evidence>
<evidence type="ECO:0000313" key="15">
    <source>
        <dbReference type="Proteomes" id="UP000270856"/>
    </source>
</evidence>
<dbReference type="InterPro" id="IPR036942">
    <property type="entry name" value="Beta-barrel_TonB_sf"/>
</dbReference>
<keyword evidence="4 10" id="KW-0812">Transmembrane</keyword>
<dbReference type="GO" id="GO:0044718">
    <property type="term" value="P:siderophore transmembrane transport"/>
    <property type="evidence" value="ECO:0007669"/>
    <property type="project" value="TreeGrafter"/>
</dbReference>
<feature type="domain" description="TonB-dependent receptor plug" evidence="13">
    <location>
        <begin position="63"/>
        <end position="159"/>
    </location>
</feature>
<comment type="similarity">
    <text evidence="10 11">Belongs to the TonB-dependent receptor family.</text>
</comment>
<feature type="domain" description="TonB-dependent receptor-like beta-barrel" evidence="12">
    <location>
        <begin position="298"/>
        <end position="657"/>
    </location>
</feature>
<dbReference type="PANTHER" id="PTHR30069:SF29">
    <property type="entry name" value="HEMOGLOBIN AND HEMOGLOBIN-HAPTOGLOBIN-BINDING PROTEIN 1-RELATED"/>
    <property type="match status" value="1"/>
</dbReference>
<keyword evidence="9 10" id="KW-0998">Cell outer membrane</keyword>
<dbReference type="RefSeq" id="WP_123896256.1">
    <property type="nucleotide sequence ID" value="NZ_RPFJ01000002.1"/>
</dbReference>
<name>A0A3N4NUH7_9FLAO</name>
<dbReference type="GO" id="GO:0009279">
    <property type="term" value="C:cell outer membrane"/>
    <property type="evidence" value="ECO:0007669"/>
    <property type="project" value="UniProtKB-SubCell"/>
</dbReference>
<evidence type="ECO:0000256" key="7">
    <source>
        <dbReference type="ARBA" id="ARBA00023136"/>
    </source>
</evidence>
<dbReference type="PROSITE" id="PS52016">
    <property type="entry name" value="TONB_DEPENDENT_REC_3"/>
    <property type="match status" value="1"/>
</dbReference>
<dbReference type="OrthoDB" id="9762903at2"/>
<keyword evidence="3 10" id="KW-1134">Transmembrane beta strand</keyword>
<accession>A0A3N4NUH7</accession>
<gene>
    <name evidence="14" type="ORF">EGM88_01810</name>
</gene>
<dbReference type="InterPro" id="IPR012910">
    <property type="entry name" value="Plug_dom"/>
</dbReference>
<dbReference type="InterPro" id="IPR000531">
    <property type="entry name" value="Beta-barrel_TonB"/>
</dbReference>
<evidence type="ECO:0000256" key="8">
    <source>
        <dbReference type="ARBA" id="ARBA00023170"/>
    </source>
</evidence>
<evidence type="ECO:0000256" key="10">
    <source>
        <dbReference type="PROSITE-ProRule" id="PRU01360"/>
    </source>
</evidence>
<evidence type="ECO:0000256" key="5">
    <source>
        <dbReference type="ARBA" id="ARBA00022729"/>
    </source>
</evidence>
<keyword evidence="15" id="KW-1185">Reference proteome</keyword>
<evidence type="ECO:0000256" key="3">
    <source>
        <dbReference type="ARBA" id="ARBA00022452"/>
    </source>
</evidence>
<evidence type="ECO:0000259" key="13">
    <source>
        <dbReference type="Pfam" id="PF07715"/>
    </source>
</evidence>
<keyword evidence="7 10" id="KW-0472">Membrane</keyword>
<sequence>MYLCKKGGSHPISTLLVTWVMLSNMLYAQSNPSKVKIDKSLDSIGRTVLGEITLISTRHKFKIKSPMPAQVLSEQQLKKLNSFSVADAIRYFSGVQLKDYGGVGGLKTVNVRSLGSAHTAVFYDGMSISNAQNGQVDLGKYSLDNIEAIELYNGQKSSILQPARGLFSSNTLFLKTKTPHFSKTKKSQVKATFKIGSFGLISPSFLYQQKLSKKLALSASAEWVKAHGRYKYRYQKDGGYDTTATRQNGDITALRSELSLHAKLKGGGNAILKAYLYNSERGLPGAIVANRYKHVQRQWDTNIFVHGMLQNTYFKKHKLLVNLKFSRDYSRYIDPDYKTLEGALDNKYYQNEFYASIVNQYTLKNWWSISLATDYSVNTLDANLYRFPYPTRYSYLGAFSSHMSWNRFNIQANLLGGYIDEHVKYYQQGDNQYVFCPVLSASYQPFNTKKFRVRAYYKESFRMPTFNDLYYTFVGNSSLRPEFTTQYNFGATYISQSIGFLQSLSLQADVYYNHIKDKIIAMPSSNLFRWTMMNLGEVDIKGLEANANFSFQLPSKTTLNLGLNYTYQQAIDVTKSTTTYGDQIPYTPKHSGTLTSSLNWENWQINYSFIYTGERYSQKANIPVNYVKPWYTSDLAFTWNSKFLKMPLKIGIEVNNVFNQYYDVVLNFPMPGRNYRLNLSLIF</sequence>